<dbReference type="GO" id="GO:0004252">
    <property type="term" value="F:serine-type endopeptidase activity"/>
    <property type="evidence" value="ECO:0007669"/>
    <property type="project" value="InterPro"/>
</dbReference>
<keyword evidence="4" id="KW-0732">Signal</keyword>
<keyword evidence="7" id="KW-1185">Reference proteome</keyword>
<comment type="caution">
    <text evidence="6">The sequence shown here is derived from an EMBL/GenBank/DDBJ whole genome shotgun (WGS) entry which is preliminary data.</text>
</comment>
<organism evidence="6 7">
    <name type="scientific">Popillia japonica</name>
    <name type="common">Japanese beetle</name>
    <dbReference type="NCBI Taxonomy" id="7064"/>
    <lineage>
        <taxon>Eukaryota</taxon>
        <taxon>Metazoa</taxon>
        <taxon>Ecdysozoa</taxon>
        <taxon>Arthropoda</taxon>
        <taxon>Hexapoda</taxon>
        <taxon>Insecta</taxon>
        <taxon>Pterygota</taxon>
        <taxon>Neoptera</taxon>
        <taxon>Endopterygota</taxon>
        <taxon>Coleoptera</taxon>
        <taxon>Polyphaga</taxon>
        <taxon>Scarabaeiformia</taxon>
        <taxon>Scarabaeidae</taxon>
        <taxon>Rutelinae</taxon>
        <taxon>Popillia</taxon>
    </lineage>
</organism>
<dbReference type="Proteomes" id="UP001458880">
    <property type="component" value="Unassembled WGS sequence"/>
</dbReference>
<evidence type="ECO:0000256" key="1">
    <source>
        <dbReference type="ARBA" id="ARBA00023157"/>
    </source>
</evidence>
<dbReference type="InterPro" id="IPR018114">
    <property type="entry name" value="TRYPSIN_HIS"/>
</dbReference>
<dbReference type="PANTHER" id="PTHR24256">
    <property type="entry name" value="TRYPTASE-RELATED"/>
    <property type="match status" value="1"/>
</dbReference>
<dbReference type="InterPro" id="IPR043504">
    <property type="entry name" value="Peptidase_S1_PA_chymotrypsin"/>
</dbReference>
<evidence type="ECO:0000313" key="7">
    <source>
        <dbReference type="Proteomes" id="UP001458880"/>
    </source>
</evidence>
<dbReference type="EMBL" id="JASPKY010000087">
    <property type="protein sequence ID" value="KAK9738388.1"/>
    <property type="molecule type" value="Genomic_DNA"/>
</dbReference>
<dbReference type="PRINTS" id="PR00722">
    <property type="entry name" value="CHYMOTRYPSIN"/>
</dbReference>
<proteinExistence type="inferred from homology"/>
<dbReference type="InterPro" id="IPR001314">
    <property type="entry name" value="Peptidase_S1A"/>
</dbReference>
<comment type="similarity">
    <text evidence="2">Belongs to the peptidase S1 family. CLIP subfamily.</text>
</comment>
<keyword evidence="3" id="KW-0645">Protease</keyword>
<dbReference type="SUPFAM" id="SSF50494">
    <property type="entry name" value="Trypsin-like serine proteases"/>
    <property type="match status" value="1"/>
</dbReference>
<protein>
    <submittedName>
        <fullName evidence="6">Trypsin</fullName>
    </submittedName>
</protein>
<dbReference type="AlphaFoldDB" id="A0AAW1LWP1"/>
<dbReference type="GO" id="GO:0006508">
    <property type="term" value="P:proteolysis"/>
    <property type="evidence" value="ECO:0007669"/>
    <property type="project" value="UniProtKB-KW"/>
</dbReference>
<sequence>MQHINVVKLALILLFSLSKNTGSAVINSRNALDKWLFNARIYNGEEVVPHSIPYQAALNIQTSTGKLVFCGGSLISTNYVLTAAHCLFYATSVEVILGAHDLNDAEIPTRVNSTVFILHEDFIYTVANDIAVIKLPEPIEFTEKIQRVDLPTHSDRGNAFVDYPAVVSGWGRTEVEAGVSDVLLSINTTIITSEMCAFFLGDKVKSDLHICTTGVEFKAPCNGDSGGPLVIDNVQVGIVSFGFVLGCSFGFPNGYTRITHYLDWIQEKTDAYVL</sequence>
<accession>A0AAW1LWP1</accession>
<evidence type="ECO:0000259" key="5">
    <source>
        <dbReference type="PROSITE" id="PS50240"/>
    </source>
</evidence>
<feature type="chain" id="PRO_5043519826" evidence="4">
    <location>
        <begin position="24"/>
        <end position="274"/>
    </location>
</feature>
<dbReference type="InterPro" id="IPR051487">
    <property type="entry name" value="Ser/Thr_Proteases_Immune/Dev"/>
</dbReference>
<evidence type="ECO:0000313" key="6">
    <source>
        <dbReference type="EMBL" id="KAK9738388.1"/>
    </source>
</evidence>
<dbReference type="CDD" id="cd00190">
    <property type="entry name" value="Tryp_SPc"/>
    <property type="match status" value="1"/>
</dbReference>
<name>A0AAW1LWP1_POPJA</name>
<dbReference type="PROSITE" id="PS00134">
    <property type="entry name" value="TRYPSIN_HIS"/>
    <property type="match status" value="1"/>
</dbReference>
<reference evidence="6 7" key="1">
    <citation type="journal article" date="2024" name="BMC Genomics">
        <title>De novo assembly and annotation of Popillia japonica's genome with initial clues to its potential as an invasive pest.</title>
        <authorList>
            <person name="Cucini C."/>
            <person name="Boschi S."/>
            <person name="Funari R."/>
            <person name="Cardaioli E."/>
            <person name="Iannotti N."/>
            <person name="Marturano G."/>
            <person name="Paoli F."/>
            <person name="Bruttini M."/>
            <person name="Carapelli A."/>
            <person name="Frati F."/>
            <person name="Nardi F."/>
        </authorList>
    </citation>
    <scope>NUCLEOTIDE SEQUENCE [LARGE SCALE GENOMIC DNA]</scope>
    <source>
        <strain evidence="6">DMR45628</strain>
    </source>
</reference>
<dbReference type="InterPro" id="IPR001254">
    <property type="entry name" value="Trypsin_dom"/>
</dbReference>
<dbReference type="PROSITE" id="PS50240">
    <property type="entry name" value="TRYPSIN_DOM"/>
    <property type="match status" value="1"/>
</dbReference>
<evidence type="ECO:0000256" key="3">
    <source>
        <dbReference type="RuleBase" id="RU363034"/>
    </source>
</evidence>
<dbReference type="InterPro" id="IPR009003">
    <property type="entry name" value="Peptidase_S1_PA"/>
</dbReference>
<gene>
    <name evidence="6" type="ORF">QE152_g9924</name>
</gene>
<keyword evidence="1" id="KW-1015">Disulfide bond</keyword>
<dbReference type="InterPro" id="IPR033116">
    <property type="entry name" value="TRYPSIN_SER"/>
</dbReference>
<dbReference type="Pfam" id="PF00089">
    <property type="entry name" value="Trypsin"/>
    <property type="match status" value="1"/>
</dbReference>
<keyword evidence="3" id="KW-0720">Serine protease</keyword>
<dbReference type="Gene3D" id="2.40.10.10">
    <property type="entry name" value="Trypsin-like serine proteases"/>
    <property type="match status" value="1"/>
</dbReference>
<feature type="domain" description="Peptidase S1" evidence="5">
    <location>
        <begin position="41"/>
        <end position="270"/>
    </location>
</feature>
<dbReference type="PROSITE" id="PS00135">
    <property type="entry name" value="TRYPSIN_SER"/>
    <property type="match status" value="1"/>
</dbReference>
<keyword evidence="3" id="KW-0378">Hydrolase</keyword>
<evidence type="ECO:0000256" key="4">
    <source>
        <dbReference type="SAM" id="SignalP"/>
    </source>
</evidence>
<evidence type="ECO:0000256" key="2">
    <source>
        <dbReference type="ARBA" id="ARBA00024195"/>
    </source>
</evidence>
<dbReference type="SMART" id="SM00020">
    <property type="entry name" value="Tryp_SPc"/>
    <property type="match status" value="1"/>
</dbReference>
<feature type="signal peptide" evidence="4">
    <location>
        <begin position="1"/>
        <end position="23"/>
    </location>
</feature>
<dbReference type="FunFam" id="2.40.10.10:FF:000068">
    <property type="entry name" value="transmembrane protease serine 2"/>
    <property type="match status" value="1"/>
</dbReference>